<organism evidence="1 2">
    <name type="scientific">Kitasatospora misakiensis</name>
    <dbReference type="NCBI Taxonomy" id="67330"/>
    <lineage>
        <taxon>Bacteria</taxon>
        <taxon>Bacillati</taxon>
        <taxon>Actinomycetota</taxon>
        <taxon>Actinomycetes</taxon>
        <taxon>Kitasatosporales</taxon>
        <taxon>Streptomycetaceae</taxon>
        <taxon>Kitasatospora</taxon>
    </lineage>
</organism>
<reference evidence="2" key="1">
    <citation type="journal article" date="2019" name="Int. J. Syst. Evol. Microbiol.">
        <title>The Global Catalogue of Microorganisms (GCM) 10K type strain sequencing project: providing services to taxonomists for standard genome sequencing and annotation.</title>
        <authorList>
            <consortium name="The Broad Institute Genomics Platform"/>
            <consortium name="The Broad Institute Genome Sequencing Center for Infectious Disease"/>
            <person name="Wu L."/>
            <person name="Ma J."/>
        </authorList>
    </citation>
    <scope>NUCLEOTIDE SEQUENCE [LARGE SCALE GENOMIC DNA]</scope>
    <source>
        <strain evidence="2">CGMCC 4.1437</strain>
    </source>
</reference>
<evidence type="ECO:0000313" key="2">
    <source>
        <dbReference type="Proteomes" id="UP001595975"/>
    </source>
</evidence>
<gene>
    <name evidence="1" type="ORF">ACFP3U_15630</name>
</gene>
<sequence length="41" mass="4312">MAALDDGALWPTGFALTALTPEIEDRITALLTRAVLTRAVG</sequence>
<evidence type="ECO:0000313" key="1">
    <source>
        <dbReference type="EMBL" id="MFC5664411.1"/>
    </source>
</evidence>
<dbReference type="EMBL" id="JBHSOF010000017">
    <property type="protein sequence ID" value="MFC5664411.1"/>
    <property type="molecule type" value="Genomic_DNA"/>
</dbReference>
<keyword evidence="2" id="KW-1185">Reference proteome</keyword>
<dbReference type="Proteomes" id="UP001595975">
    <property type="component" value="Unassembled WGS sequence"/>
</dbReference>
<protein>
    <submittedName>
        <fullName evidence="1">Uncharacterized protein</fullName>
    </submittedName>
</protein>
<comment type="caution">
    <text evidence="1">The sequence shown here is derived from an EMBL/GenBank/DDBJ whole genome shotgun (WGS) entry which is preliminary data.</text>
</comment>
<dbReference type="RefSeq" id="WP_380226110.1">
    <property type="nucleotide sequence ID" value="NZ_JBHSOF010000017.1"/>
</dbReference>
<name>A0ABW0X7G8_9ACTN</name>
<proteinExistence type="predicted"/>
<accession>A0ABW0X7G8</accession>